<dbReference type="InterPro" id="IPR001619">
    <property type="entry name" value="Sec1-like"/>
</dbReference>
<evidence type="ECO:0000256" key="2">
    <source>
        <dbReference type="ARBA" id="ARBA00022927"/>
    </source>
</evidence>
<evidence type="ECO:0000256" key="1">
    <source>
        <dbReference type="ARBA" id="ARBA00009884"/>
    </source>
</evidence>
<gene>
    <name evidence="3" type="ORF">EI555_010840</name>
</gene>
<accession>A0A4U1EI26</accession>
<dbReference type="PANTHER" id="PTHR11679">
    <property type="entry name" value="VESICLE PROTEIN SORTING-ASSOCIATED"/>
    <property type="match status" value="1"/>
</dbReference>
<sequence>DLRNQLYESYYLNFISAISRSKLEDIANAALAASAVTQVAKVFDQYLNFITLEDDMFVLCNQNKELVSYRAINRPDITDTEMETVMDTIVDSLFCFFVTLVLVDRNIDLATPLHHTWTYQALVHDVLDFHLNRVNLEESSGVENSPAGARPKRKNKKSYDLTPVDKFWQKHKGSPFPEVAESVQQELESYRAQEDEVKRLKSIMGLEGEDEGAISMLSDNTAKLTSAVSSLPELLEKKRLIDLHTNVATAVLEHIK</sequence>
<dbReference type="EMBL" id="RWIC01001522">
    <property type="protein sequence ID" value="TKC35467.1"/>
    <property type="molecule type" value="Genomic_DNA"/>
</dbReference>
<keyword evidence="2" id="KW-0653">Protein transport</keyword>
<dbReference type="SUPFAM" id="SSF56815">
    <property type="entry name" value="Sec1/munc18-like (SM) proteins"/>
    <property type="match status" value="1"/>
</dbReference>
<proteinExistence type="inferred from homology"/>
<evidence type="ECO:0000313" key="4">
    <source>
        <dbReference type="Proteomes" id="UP000308365"/>
    </source>
</evidence>
<comment type="caution">
    <text evidence="3">The sequence shown here is derived from an EMBL/GenBank/DDBJ whole genome shotgun (WGS) entry which is preliminary data.</text>
</comment>
<dbReference type="AlphaFoldDB" id="A0A4U1EI26"/>
<dbReference type="Pfam" id="PF00995">
    <property type="entry name" value="Sec1"/>
    <property type="match status" value="1"/>
</dbReference>
<name>A0A4U1EI26_MONMO</name>
<evidence type="ECO:0000313" key="3">
    <source>
        <dbReference type="EMBL" id="TKC35467.1"/>
    </source>
</evidence>
<dbReference type="InterPro" id="IPR027482">
    <property type="entry name" value="Sec1-like_dom2"/>
</dbReference>
<dbReference type="Gene3D" id="3.40.50.2060">
    <property type="match status" value="1"/>
</dbReference>
<dbReference type="InterPro" id="IPR043154">
    <property type="entry name" value="Sec-1-like_dom1"/>
</dbReference>
<dbReference type="Proteomes" id="UP000308365">
    <property type="component" value="Unassembled WGS sequence"/>
</dbReference>
<dbReference type="InterPro" id="IPR043127">
    <property type="entry name" value="Sec-1-like_dom3a"/>
</dbReference>
<organism evidence="3 4">
    <name type="scientific">Monodon monoceros</name>
    <name type="common">Narwhal</name>
    <name type="synonym">Ceratodon monodon</name>
    <dbReference type="NCBI Taxonomy" id="40151"/>
    <lineage>
        <taxon>Eukaryota</taxon>
        <taxon>Metazoa</taxon>
        <taxon>Chordata</taxon>
        <taxon>Craniata</taxon>
        <taxon>Vertebrata</taxon>
        <taxon>Euteleostomi</taxon>
        <taxon>Mammalia</taxon>
        <taxon>Eutheria</taxon>
        <taxon>Laurasiatheria</taxon>
        <taxon>Artiodactyla</taxon>
        <taxon>Whippomorpha</taxon>
        <taxon>Cetacea</taxon>
        <taxon>Odontoceti</taxon>
        <taxon>Monodontidae</taxon>
        <taxon>Monodon</taxon>
    </lineage>
</organism>
<feature type="non-terminal residue" evidence="3">
    <location>
        <position position="1"/>
    </location>
</feature>
<dbReference type="InterPro" id="IPR036045">
    <property type="entry name" value="Sec1-like_sf"/>
</dbReference>
<dbReference type="Gene3D" id="3.40.50.1910">
    <property type="match status" value="1"/>
</dbReference>
<reference evidence="4" key="1">
    <citation type="journal article" date="2019" name="IScience">
        <title>Narwhal Genome Reveals Long-Term Low Genetic Diversity despite Current Large Abundance Size.</title>
        <authorList>
            <person name="Westbury M.V."/>
            <person name="Petersen B."/>
            <person name="Garde E."/>
            <person name="Heide-Jorgensen M.P."/>
            <person name="Lorenzen E.D."/>
        </authorList>
    </citation>
    <scope>NUCLEOTIDE SEQUENCE [LARGE SCALE GENOMIC DNA]</scope>
</reference>
<dbReference type="GO" id="GO:0016192">
    <property type="term" value="P:vesicle-mediated transport"/>
    <property type="evidence" value="ECO:0007669"/>
    <property type="project" value="InterPro"/>
</dbReference>
<dbReference type="Gene3D" id="3.90.830.10">
    <property type="entry name" value="Syntaxin Binding Protein 1, Chain A, domain 2"/>
    <property type="match status" value="1"/>
</dbReference>
<comment type="similarity">
    <text evidence="1">Belongs to the STXBP/unc-18/SEC1 family.</text>
</comment>
<dbReference type="GO" id="GO:0015031">
    <property type="term" value="P:protein transport"/>
    <property type="evidence" value="ECO:0007669"/>
    <property type="project" value="UniProtKB-KW"/>
</dbReference>
<feature type="non-terminal residue" evidence="3">
    <location>
        <position position="256"/>
    </location>
</feature>
<protein>
    <recommendedName>
        <fullName evidence="5">Sec1 family domain-containing protein 1</fullName>
    </recommendedName>
</protein>
<evidence type="ECO:0008006" key="5">
    <source>
        <dbReference type="Google" id="ProtNLM"/>
    </source>
</evidence>
<keyword evidence="2" id="KW-0813">Transport</keyword>